<evidence type="ECO:0000313" key="3">
    <source>
        <dbReference type="Proteomes" id="UP000053370"/>
    </source>
</evidence>
<feature type="transmembrane region" description="Helical" evidence="1">
    <location>
        <begin position="137"/>
        <end position="157"/>
    </location>
</feature>
<gene>
    <name evidence="2" type="ORF">ATC1_12471</name>
</gene>
<proteinExistence type="predicted"/>
<keyword evidence="1" id="KW-0812">Transmembrane</keyword>
<accession>A0A0K8PB97</accession>
<dbReference type="AlphaFoldDB" id="A0A0K8PB97"/>
<evidence type="ECO:0000256" key="1">
    <source>
        <dbReference type="SAM" id="Phobius"/>
    </source>
</evidence>
<keyword evidence="3" id="KW-1185">Reference proteome</keyword>
<organism evidence="2">
    <name type="scientific">Flexilinea flocculi</name>
    <dbReference type="NCBI Taxonomy" id="1678840"/>
    <lineage>
        <taxon>Bacteria</taxon>
        <taxon>Bacillati</taxon>
        <taxon>Chloroflexota</taxon>
        <taxon>Anaerolineae</taxon>
        <taxon>Anaerolineales</taxon>
        <taxon>Anaerolineaceae</taxon>
        <taxon>Flexilinea</taxon>
    </lineage>
</organism>
<reference evidence="2" key="1">
    <citation type="journal article" date="2015" name="Genome Announc.">
        <title>Draft Genome Sequence of Anaerolineae Strain TC1, a Novel Isolate from a Methanogenic Wastewater Treatment System.</title>
        <authorList>
            <person name="Matsuura N."/>
            <person name="Tourlousse D.M."/>
            <person name="Sun L."/>
            <person name="Toyonaga M."/>
            <person name="Kuroda K."/>
            <person name="Ohashi A."/>
            <person name="Cruz R."/>
            <person name="Yamaguchi T."/>
            <person name="Sekiguchi Y."/>
        </authorList>
    </citation>
    <scope>NUCLEOTIDE SEQUENCE [LARGE SCALE GENOMIC DNA]</scope>
    <source>
        <strain evidence="2">TC1</strain>
    </source>
</reference>
<keyword evidence="1" id="KW-0472">Membrane</keyword>
<dbReference type="EMBL" id="DF968180">
    <property type="protein sequence ID" value="GAP39933.1"/>
    <property type="molecule type" value="Genomic_DNA"/>
</dbReference>
<protein>
    <submittedName>
        <fullName evidence="2">Uncharacterized protein</fullName>
    </submittedName>
</protein>
<name>A0A0K8PB97_9CHLR</name>
<sequence length="343" mass="38253">MLYNQFMYIQDPPFPQAQLVISTRTLDFGILTKDEPSEGHGIATLIIANEGEKTLVGRIALQVAWVSVTPPDFRINPGESSEHVFRIRTNAESSWTTHKLGSNFIALINSNGGSETIGGFYYSDPSRNKPKKNPIKLWTILSIPIALVMIAGMIYFLSNAAKASKVHTKLTSIAQIYTQAAQTYMASIAAETTLLPVSAVIDETKTGEAPLLEPSATSSIQQPTYTPWPVASFPNVEEFIRSYYSALQNDEYEKAWWMLSEKMQIACCYQGGTLPFDIYTAYWKTVDYVEVVYAYLQAYDVNPAEVNVALIYHNADGTSEEAYNTFYIIADAVRNTLLIDEIK</sequence>
<evidence type="ECO:0000313" key="2">
    <source>
        <dbReference type="EMBL" id="GAP39933.1"/>
    </source>
</evidence>
<keyword evidence="1" id="KW-1133">Transmembrane helix</keyword>
<dbReference type="Proteomes" id="UP000053370">
    <property type="component" value="Unassembled WGS sequence"/>
</dbReference>